<keyword evidence="2" id="KW-1185">Reference proteome</keyword>
<evidence type="ECO:0000313" key="1">
    <source>
        <dbReference type="EMBL" id="SER21758.1"/>
    </source>
</evidence>
<reference evidence="1 2" key="1">
    <citation type="submission" date="2016-10" db="EMBL/GenBank/DDBJ databases">
        <authorList>
            <person name="Varghese N."/>
            <person name="Submissions S."/>
        </authorList>
    </citation>
    <scope>NUCLEOTIDE SEQUENCE [LARGE SCALE GENOMIC DNA]</scope>
    <source>
        <strain evidence="1 2">CIP 109853</strain>
    </source>
</reference>
<accession>A0ABY1BMU6</accession>
<evidence type="ECO:0000313" key="2">
    <source>
        <dbReference type="Proteomes" id="UP000198512"/>
    </source>
</evidence>
<dbReference type="Proteomes" id="UP000198512">
    <property type="component" value="Unassembled WGS sequence"/>
</dbReference>
<gene>
    <name evidence="1" type="ORF">SAMN05216600_11825</name>
</gene>
<proteinExistence type="predicted"/>
<comment type="caution">
    <text evidence="1">The sequence shown here is derived from an EMBL/GenBank/DDBJ whole genome shotgun (WGS) entry which is preliminary data.</text>
</comment>
<sequence>MKLHKVLSIAGKVYPLVKDDVRLDLRSPGRASFTIKSEVPVRGLVLFDLGYNERALQRHFIGHVERCTQASSLEHVLFCRELTSVLALPLPMNLRHVDMRQVLGEIAARTGLRFRVPDKPYAKVKAPYFYSLATGFQAMDSLAQVFGTWLGSEGVNVLQVVCDLIDLVQAMNTQLAAHTHVPGPTPSRPRCRGLHRQGRAGASAGWAAQADHCVNHAVHQIY</sequence>
<dbReference type="RefSeq" id="WP_069522215.1">
    <property type="nucleotide sequence ID" value="NZ_FOFP01000018.1"/>
</dbReference>
<name>A0ABY1BMU6_9PSED</name>
<protein>
    <submittedName>
        <fullName evidence="1">Uncharacterized protein</fullName>
    </submittedName>
</protein>
<organism evidence="1 2">
    <name type="scientific">Pseudomonas cuatrocienegasensis</name>
    <dbReference type="NCBI Taxonomy" id="543360"/>
    <lineage>
        <taxon>Bacteria</taxon>
        <taxon>Pseudomonadati</taxon>
        <taxon>Pseudomonadota</taxon>
        <taxon>Gammaproteobacteria</taxon>
        <taxon>Pseudomonadales</taxon>
        <taxon>Pseudomonadaceae</taxon>
        <taxon>Pseudomonas</taxon>
    </lineage>
</organism>
<dbReference type="EMBL" id="FOFP01000018">
    <property type="protein sequence ID" value="SER21758.1"/>
    <property type="molecule type" value="Genomic_DNA"/>
</dbReference>